<reference evidence="2" key="1">
    <citation type="journal article" date="2019" name="Int. J. Syst. Evol. Microbiol.">
        <title>The Global Catalogue of Microorganisms (GCM) 10K type strain sequencing project: providing services to taxonomists for standard genome sequencing and annotation.</title>
        <authorList>
            <consortium name="The Broad Institute Genomics Platform"/>
            <consortium name="The Broad Institute Genome Sequencing Center for Infectious Disease"/>
            <person name="Wu L."/>
            <person name="Ma J."/>
        </authorList>
    </citation>
    <scope>NUCLEOTIDE SEQUENCE [LARGE SCALE GENOMIC DNA]</scope>
    <source>
        <strain evidence="2">CGMCC 4.7106</strain>
    </source>
</reference>
<name>A0ABW1BZ33_9ACTN</name>
<dbReference type="EMBL" id="JBHSNW010000011">
    <property type="protein sequence ID" value="MFC5817896.1"/>
    <property type="molecule type" value="Genomic_DNA"/>
</dbReference>
<sequence length="56" mass="6054">MLITINMAIAPMNRLMMYVSTATGRMACPSPGRPSLPSPAFARSPYLACYSTPSKM</sequence>
<protein>
    <submittedName>
        <fullName evidence="1">Uncharacterized protein</fullName>
    </submittedName>
</protein>
<gene>
    <name evidence="1" type="ORF">ACFPUY_22580</name>
</gene>
<dbReference type="Proteomes" id="UP001596096">
    <property type="component" value="Unassembled WGS sequence"/>
</dbReference>
<organism evidence="1 2">
    <name type="scientific">Nonomuraea harbinensis</name>
    <dbReference type="NCBI Taxonomy" id="1286938"/>
    <lineage>
        <taxon>Bacteria</taxon>
        <taxon>Bacillati</taxon>
        <taxon>Actinomycetota</taxon>
        <taxon>Actinomycetes</taxon>
        <taxon>Streptosporangiales</taxon>
        <taxon>Streptosporangiaceae</taxon>
        <taxon>Nonomuraea</taxon>
    </lineage>
</organism>
<evidence type="ECO:0000313" key="2">
    <source>
        <dbReference type="Proteomes" id="UP001596096"/>
    </source>
</evidence>
<keyword evidence="2" id="KW-1185">Reference proteome</keyword>
<accession>A0ABW1BZ33</accession>
<proteinExistence type="predicted"/>
<evidence type="ECO:0000313" key="1">
    <source>
        <dbReference type="EMBL" id="MFC5817896.1"/>
    </source>
</evidence>
<comment type="caution">
    <text evidence="1">The sequence shown here is derived from an EMBL/GenBank/DDBJ whole genome shotgun (WGS) entry which is preliminary data.</text>
</comment>